<gene>
    <name evidence="1" type="ORF">PXK24_17555</name>
</gene>
<proteinExistence type="predicted"/>
<reference evidence="1 2" key="1">
    <citation type="submission" date="2023-02" db="EMBL/GenBank/DDBJ databases">
        <title>Population genomics of bacteria associated with diatom.</title>
        <authorList>
            <person name="Xie J."/>
            <person name="Wang H."/>
        </authorList>
    </citation>
    <scope>NUCLEOTIDE SEQUENCE [LARGE SCALE GENOMIC DNA]</scope>
    <source>
        <strain evidence="1 2">PT47_8</strain>
    </source>
</reference>
<evidence type="ECO:0000313" key="2">
    <source>
        <dbReference type="Proteomes" id="UP001218364"/>
    </source>
</evidence>
<dbReference type="RefSeq" id="WP_274840004.1">
    <property type="nucleotide sequence ID" value="NZ_JARCJF010000010.1"/>
</dbReference>
<dbReference type="EMBL" id="JARCJK010000010">
    <property type="protein sequence ID" value="MDE4167508.1"/>
    <property type="molecule type" value="Genomic_DNA"/>
</dbReference>
<organism evidence="1 2">
    <name type="scientific">Phaeobacter gallaeciensis</name>
    <dbReference type="NCBI Taxonomy" id="60890"/>
    <lineage>
        <taxon>Bacteria</taxon>
        <taxon>Pseudomonadati</taxon>
        <taxon>Pseudomonadota</taxon>
        <taxon>Alphaproteobacteria</taxon>
        <taxon>Rhodobacterales</taxon>
        <taxon>Roseobacteraceae</taxon>
        <taxon>Phaeobacter</taxon>
    </lineage>
</organism>
<accession>A0ABD4XD89</accession>
<dbReference type="AlphaFoldDB" id="A0ABD4XD89"/>
<evidence type="ECO:0000313" key="1">
    <source>
        <dbReference type="EMBL" id="MDE4167508.1"/>
    </source>
</evidence>
<comment type="caution">
    <text evidence="1">The sequence shown here is derived from an EMBL/GenBank/DDBJ whole genome shotgun (WGS) entry which is preliminary data.</text>
</comment>
<dbReference type="Proteomes" id="UP001218364">
    <property type="component" value="Unassembled WGS sequence"/>
</dbReference>
<sequence length="186" mass="21215">MAFLPKETLWVKICFFLLSLIVPHLAWASEDRFARLTNSGLLERAEERGSWDVTVLPNAIEYACLVCDGEVTARLEIVAPYDAGGHSSVRQRYLAERKQFCSELAASRDGRCVSFRDFRGRGPLHWFQSVDETDAGRVIHISLFNREVGYEPELIQTTIHVGESATFPPQMTGLFRHHMARLTVWF</sequence>
<name>A0ABD4XD89_9RHOB</name>
<protein>
    <submittedName>
        <fullName evidence="1">Uncharacterized protein</fullName>
    </submittedName>
</protein>